<dbReference type="Gene3D" id="3.40.630.30">
    <property type="match status" value="1"/>
</dbReference>
<reference evidence="2 3" key="1">
    <citation type="submission" date="2014-12" db="EMBL/GenBank/DDBJ databases">
        <title>Draft Genome Sequence of Pseudoalteromonas luteoviolacea HI1.</title>
        <authorList>
            <person name="Asahina A.Y."/>
            <person name="Hadfield M.G."/>
        </authorList>
    </citation>
    <scope>NUCLEOTIDE SEQUENCE [LARGE SCALE GENOMIC DNA]</scope>
    <source>
        <strain evidence="2 3">HI1</strain>
    </source>
</reference>
<organism evidence="2 3">
    <name type="scientific">Pseudoalteromonas luteoviolacea</name>
    <dbReference type="NCBI Taxonomy" id="43657"/>
    <lineage>
        <taxon>Bacteria</taxon>
        <taxon>Pseudomonadati</taxon>
        <taxon>Pseudomonadota</taxon>
        <taxon>Gammaproteobacteria</taxon>
        <taxon>Alteromonadales</taxon>
        <taxon>Pseudoalteromonadaceae</taxon>
        <taxon>Pseudoalteromonas</taxon>
    </lineage>
</organism>
<evidence type="ECO:0000313" key="3">
    <source>
        <dbReference type="Proteomes" id="UP000031327"/>
    </source>
</evidence>
<dbReference type="PANTHER" id="PTHR43792">
    <property type="entry name" value="GNAT FAMILY, PUTATIVE (AFU_ORTHOLOGUE AFUA_3G00765)-RELATED-RELATED"/>
    <property type="match status" value="1"/>
</dbReference>
<dbReference type="Proteomes" id="UP000031327">
    <property type="component" value="Unassembled WGS sequence"/>
</dbReference>
<comment type="caution">
    <text evidence="2">The sequence shown here is derived from an EMBL/GenBank/DDBJ whole genome shotgun (WGS) entry which is preliminary data.</text>
</comment>
<dbReference type="PROSITE" id="PS51186">
    <property type="entry name" value="GNAT"/>
    <property type="match status" value="1"/>
</dbReference>
<name>A0A0C1Q897_9GAMM</name>
<dbReference type="Pfam" id="PF13302">
    <property type="entry name" value="Acetyltransf_3"/>
    <property type="match status" value="1"/>
</dbReference>
<dbReference type="InterPro" id="IPR051531">
    <property type="entry name" value="N-acetyltransferase"/>
</dbReference>
<dbReference type="EMBL" id="JWIC01000006">
    <property type="protein sequence ID" value="KID56926.1"/>
    <property type="molecule type" value="Genomic_DNA"/>
</dbReference>
<accession>A0A0C1Q897</accession>
<sequence length="168" mass="19161">MELRTKRLILRLVSYRDCSALLEILNDPKVSHYNDYGTDLSLQDIKAMIQGDLELFYQGVGVRFALLNEGALIGSIGLFDYQESTSEISIGYELAPEQWGKGYMREAASYLVESLPSILPKALIGQINANVDKENKRSIKLLKHLGFEQKHKHYRLCICQTDPKRRVL</sequence>
<dbReference type="GO" id="GO:0016747">
    <property type="term" value="F:acyltransferase activity, transferring groups other than amino-acyl groups"/>
    <property type="evidence" value="ECO:0007669"/>
    <property type="project" value="InterPro"/>
</dbReference>
<proteinExistence type="predicted"/>
<dbReference type="PANTHER" id="PTHR43792:SF1">
    <property type="entry name" value="N-ACETYLTRANSFERASE DOMAIN-CONTAINING PROTEIN"/>
    <property type="match status" value="1"/>
</dbReference>
<dbReference type="InterPro" id="IPR000182">
    <property type="entry name" value="GNAT_dom"/>
</dbReference>
<evidence type="ECO:0000313" key="2">
    <source>
        <dbReference type="EMBL" id="KID56926.1"/>
    </source>
</evidence>
<dbReference type="InterPro" id="IPR016181">
    <property type="entry name" value="Acyl_CoA_acyltransferase"/>
</dbReference>
<feature type="domain" description="N-acetyltransferase" evidence="1">
    <location>
        <begin position="8"/>
        <end position="163"/>
    </location>
</feature>
<gene>
    <name evidence="2" type="ORF">JF50_13670</name>
</gene>
<dbReference type="AlphaFoldDB" id="A0A0C1Q897"/>
<dbReference type="RefSeq" id="WP_039609987.1">
    <property type="nucleotide sequence ID" value="NZ_JWIC01000006.1"/>
</dbReference>
<protein>
    <recommendedName>
        <fullName evidence="1">N-acetyltransferase domain-containing protein</fullName>
    </recommendedName>
</protein>
<dbReference type="SUPFAM" id="SSF55729">
    <property type="entry name" value="Acyl-CoA N-acyltransferases (Nat)"/>
    <property type="match status" value="1"/>
</dbReference>
<evidence type="ECO:0000259" key="1">
    <source>
        <dbReference type="PROSITE" id="PS51186"/>
    </source>
</evidence>